<dbReference type="EMBL" id="JBEYXT010000030">
    <property type="protein sequence ID" value="MEU6801313.1"/>
    <property type="molecule type" value="Genomic_DNA"/>
</dbReference>
<name>A0ABV3AVV6_9ACTN</name>
<evidence type="ECO:0000259" key="3">
    <source>
        <dbReference type="Pfam" id="PF13581"/>
    </source>
</evidence>
<gene>
    <name evidence="4" type="ORF">ABZ931_09915</name>
</gene>
<keyword evidence="1" id="KW-0418">Kinase</keyword>
<feature type="domain" description="Histidine kinase/HSP90-like ATPase" evidence="3">
    <location>
        <begin position="19"/>
        <end position="121"/>
    </location>
</feature>
<dbReference type="InterPro" id="IPR036890">
    <property type="entry name" value="HATPase_C_sf"/>
</dbReference>
<feature type="region of interest" description="Disordered" evidence="2">
    <location>
        <begin position="1"/>
        <end position="21"/>
    </location>
</feature>
<proteinExistence type="predicted"/>
<sequence length="149" mass="16189">MPALAPRPSHPRRDSFRIPKRRRHVPEARAEVRRILKDWAVGGELADDIATVATELVANAVRHCQVPLAEIEVTLSIRGCGLLLEVADPDRGRLPAPRAERGPEADGGLGLVLVAALAERWGCEARPFTKSVWAYFLVPSPAGESGCDQ</sequence>
<keyword evidence="1" id="KW-0723">Serine/threonine-protein kinase</keyword>
<evidence type="ECO:0000313" key="4">
    <source>
        <dbReference type="EMBL" id="MEU6801313.1"/>
    </source>
</evidence>
<dbReference type="SUPFAM" id="SSF55874">
    <property type="entry name" value="ATPase domain of HSP90 chaperone/DNA topoisomerase II/histidine kinase"/>
    <property type="match status" value="1"/>
</dbReference>
<keyword evidence="4" id="KW-0067">ATP-binding</keyword>
<organism evidence="4 5">
    <name type="scientific">Streptomyces neyagawaensis</name>
    <dbReference type="NCBI Taxonomy" id="42238"/>
    <lineage>
        <taxon>Bacteria</taxon>
        <taxon>Bacillati</taxon>
        <taxon>Actinomycetota</taxon>
        <taxon>Actinomycetes</taxon>
        <taxon>Kitasatosporales</taxon>
        <taxon>Streptomycetaceae</taxon>
        <taxon>Streptomyces</taxon>
    </lineage>
</organism>
<keyword evidence="4" id="KW-0547">Nucleotide-binding</keyword>
<dbReference type="RefSeq" id="WP_359693173.1">
    <property type="nucleotide sequence ID" value="NZ_JBEYXT010000030.1"/>
</dbReference>
<evidence type="ECO:0000313" key="5">
    <source>
        <dbReference type="Proteomes" id="UP001551189"/>
    </source>
</evidence>
<dbReference type="InterPro" id="IPR003594">
    <property type="entry name" value="HATPase_dom"/>
</dbReference>
<dbReference type="Pfam" id="PF13581">
    <property type="entry name" value="HATPase_c_2"/>
    <property type="match status" value="1"/>
</dbReference>
<dbReference type="PANTHER" id="PTHR35526:SF3">
    <property type="entry name" value="ANTI-SIGMA-F FACTOR RSBW"/>
    <property type="match status" value="1"/>
</dbReference>
<protein>
    <submittedName>
        <fullName evidence="4">ATP-binding protein</fullName>
    </submittedName>
</protein>
<accession>A0ABV3AVV6</accession>
<dbReference type="CDD" id="cd16936">
    <property type="entry name" value="HATPase_RsbW-like"/>
    <property type="match status" value="1"/>
</dbReference>
<comment type="caution">
    <text evidence="4">The sequence shown here is derived from an EMBL/GenBank/DDBJ whole genome shotgun (WGS) entry which is preliminary data.</text>
</comment>
<evidence type="ECO:0000256" key="2">
    <source>
        <dbReference type="SAM" id="MobiDB-lite"/>
    </source>
</evidence>
<dbReference type="Gene3D" id="3.30.565.10">
    <property type="entry name" value="Histidine kinase-like ATPase, C-terminal domain"/>
    <property type="match status" value="1"/>
</dbReference>
<dbReference type="PANTHER" id="PTHR35526">
    <property type="entry name" value="ANTI-SIGMA-F FACTOR RSBW-RELATED"/>
    <property type="match status" value="1"/>
</dbReference>
<reference evidence="4 5" key="1">
    <citation type="submission" date="2024-06" db="EMBL/GenBank/DDBJ databases">
        <title>The Natural Products Discovery Center: Release of the First 8490 Sequenced Strains for Exploring Actinobacteria Biosynthetic Diversity.</title>
        <authorList>
            <person name="Kalkreuter E."/>
            <person name="Kautsar S.A."/>
            <person name="Yang D."/>
            <person name="Bader C.D."/>
            <person name="Teijaro C.N."/>
            <person name="Fluegel L."/>
            <person name="Davis C.M."/>
            <person name="Simpson J.R."/>
            <person name="Lauterbach L."/>
            <person name="Steele A.D."/>
            <person name="Gui C."/>
            <person name="Meng S."/>
            <person name="Li G."/>
            <person name="Viehrig K."/>
            <person name="Ye F."/>
            <person name="Su P."/>
            <person name="Kiefer A.F."/>
            <person name="Nichols A."/>
            <person name="Cepeda A.J."/>
            <person name="Yan W."/>
            <person name="Fan B."/>
            <person name="Jiang Y."/>
            <person name="Adhikari A."/>
            <person name="Zheng C.-J."/>
            <person name="Schuster L."/>
            <person name="Cowan T.M."/>
            <person name="Smanski M.J."/>
            <person name="Chevrette M.G."/>
            <person name="De Carvalho L.P.S."/>
            <person name="Shen B."/>
        </authorList>
    </citation>
    <scope>NUCLEOTIDE SEQUENCE [LARGE SCALE GENOMIC DNA]</scope>
    <source>
        <strain evidence="4 5">NPDC046851</strain>
    </source>
</reference>
<dbReference type="Proteomes" id="UP001551189">
    <property type="component" value="Unassembled WGS sequence"/>
</dbReference>
<evidence type="ECO:0000256" key="1">
    <source>
        <dbReference type="ARBA" id="ARBA00022527"/>
    </source>
</evidence>
<keyword evidence="1" id="KW-0808">Transferase</keyword>
<keyword evidence="5" id="KW-1185">Reference proteome</keyword>
<dbReference type="InterPro" id="IPR050267">
    <property type="entry name" value="Anti-sigma-factor_SerPK"/>
</dbReference>
<dbReference type="GO" id="GO:0005524">
    <property type="term" value="F:ATP binding"/>
    <property type="evidence" value="ECO:0007669"/>
    <property type="project" value="UniProtKB-KW"/>
</dbReference>